<reference evidence="1" key="1">
    <citation type="submission" date="2021-01" db="EMBL/GenBank/DDBJ databases">
        <authorList>
            <person name="Corre E."/>
            <person name="Pelletier E."/>
            <person name="Niang G."/>
            <person name="Scheremetjew M."/>
            <person name="Finn R."/>
            <person name="Kale V."/>
            <person name="Holt S."/>
            <person name="Cochrane G."/>
            <person name="Meng A."/>
            <person name="Brown T."/>
            <person name="Cohen L."/>
        </authorList>
    </citation>
    <scope>NUCLEOTIDE SEQUENCE</scope>
    <source>
        <strain evidence="1">CCMP1510</strain>
    </source>
</reference>
<gene>
    <name evidence="1" type="ORF">ALAG00032_LOCUS15022</name>
</gene>
<dbReference type="AlphaFoldDB" id="A0A7S3K3Z2"/>
<organism evidence="1">
    <name type="scientific">Aureoumbra lagunensis</name>
    <dbReference type="NCBI Taxonomy" id="44058"/>
    <lineage>
        <taxon>Eukaryota</taxon>
        <taxon>Sar</taxon>
        <taxon>Stramenopiles</taxon>
        <taxon>Ochrophyta</taxon>
        <taxon>Pelagophyceae</taxon>
        <taxon>Pelagomonadales</taxon>
        <taxon>Aureoumbra</taxon>
    </lineage>
</organism>
<protein>
    <submittedName>
        <fullName evidence="1">Uncharacterized protein</fullName>
    </submittedName>
</protein>
<sequence>MTCSFDLSELREMLEASGEREALREVMLRLSQIFLLEEAQTAMEDIFPGCLALEILPALASKTDDELRLLWQEAKIDKAIFPAILEEVKRLAPPVPRDFKYPKFEKYRQILLDDACSAVARQFCTRQNLDTASVEAKFNELWTEVLREADRWLANDAATKALATTLPEEAFDLVEISLSFSTASWHTRTPKAILSFCLHCGRVQADDISPKILFCSHCNSSLSSSGDDLLNYNDHEEEAKRNVSDLFSVSYRKMNLIHAAQLRKENRRKRRFQANLN</sequence>
<dbReference type="EMBL" id="HBIJ01022903">
    <property type="protein sequence ID" value="CAE0374219.1"/>
    <property type="molecule type" value="Transcribed_RNA"/>
</dbReference>
<accession>A0A7S3K3Z2</accession>
<name>A0A7S3K3Z2_9STRA</name>
<proteinExistence type="predicted"/>
<evidence type="ECO:0000313" key="1">
    <source>
        <dbReference type="EMBL" id="CAE0374219.1"/>
    </source>
</evidence>